<dbReference type="GO" id="GO:0044781">
    <property type="term" value="P:bacterial-type flagellum organization"/>
    <property type="evidence" value="ECO:0007669"/>
    <property type="project" value="UniProtKB-KW"/>
</dbReference>
<evidence type="ECO:0000256" key="4">
    <source>
        <dbReference type="ARBA" id="ARBA00022448"/>
    </source>
</evidence>
<evidence type="ECO:0000256" key="1">
    <source>
        <dbReference type="ARBA" id="ARBA00003041"/>
    </source>
</evidence>
<keyword evidence="10" id="KW-0966">Cell projection</keyword>
<evidence type="ECO:0000259" key="9">
    <source>
        <dbReference type="Pfam" id="PF02108"/>
    </source>
</evidence>
<dbReference type="GO" id="GO:0005829">
    <property type="term" value="C:cytosol"/>
    <property type="evidence" value="ECO:0007669"/>
    <property type="project" value="TreeGrafter"/>
</dbReference>
<keyword evidence="11" id="KW-1185">Reference proteome</keyword>
<dbReference type="SUPFAM" id="SSF160527">
    <property type="entry name" value="V-type ATPase subunit E-like"/>
    <property type="match status" value="1"/>
</dbReference>
<keyword evidence="6" id="KW-0653">Protein transport</keyword>
<accession>A0A1X7ANL1</accession>
<comment type="similarity">
    <text evidence="2">Belongs to the FliH family.</text>
</comment>
<dbReference type="GO" id="GO:0015031">
    <property type="term" value="P:protein transport"/>
    <property type="evidence" value="ECO:0007669"/>
    <property type="project" value="UniProtKB-KW"/>
</dbReference>
<keyword evidence="4" id="KW-0813">Transport</keyword>
<evidence type="ECO:0000256" key="6">
    <source>
        <dbReference type="ARBA" id="ARBA00022927"/>
    </source>
</evidence>
<evidence type="ECO:0000256" key="2">
    <source>
        <dbReference type="ARBA" id="ARBA00006602"/>
    </source>
</evidence>
<gene>
    <name evidence="10" type="ORF">EHSB41UT_03675</name>
</gene>
<keyword evidence="10" id="KW-0282">Flagellum</keyword>
<dbReference type="PANTHER" id="PTHR34982">
    <property type="entry name" value="YOP PROTEINS TRANSLOCATION PROTEIN L"/>
    <property type="match status" value="1"/>
</dbReference>
<sequence>MSQIVKTGVISGSRTLSVFSSQSATARQEPAPPVTPSSPSAEQRLQAELQHKQQELEKITALLQEQMQKSAELEQDNKTLTEGYKQLEQERDSQWQALRLKAELQHEQALEKQKADWQTTADQALKSQLTLLETVAAEQWQSLQSVALDVAFTALCRLVGKHYGEQPFVRALLEQAVADLKGQTHLTLRMRPDDCQTLSACEDNIKTALGCQHITWQPDTSLQNGGVVIVTERGEWDARLDSQIEQIRQLLAGYAHG</sequence>
<dbReference type="Proteomes" id="UP000196573">
    <property type="component" value="Unassembled WGS sequence"/>
</dbReference>
<dbReference type="InterPro" id="IPR018035">
    <property type="entry name" value="Flagellar_FliH/T3SS_HrpE"/>
</dbReference>
<dbReference type="OrthoDB" id="6193622at2"/>
<evidence type="ECO:0000256" key="5">
    <source>
        <dbReference type="ARBA" id="ARBA00022795"/>
    </source>
</evidence>
<reference evidence="10 11" key="1">
    <citation type="submission" date="2017-03" db="EMBL/GenBank/DDBJ databases">
        <authorList>
            <person name="Afonso C.L."/>
            <person name="Miller P.J."/>
            <person name="Scott M.A."/>
            <person name="Spackman E."/>
            <person name="Goraichik I."/>
            <person name="Dimitrov K.M."/>
            <person name="Suarez D.L."/>
            <person name="Swayne D.E."/>
        </authorList>
    </citation>
    <scope>NUCLEOTIDE SEQUENCE [LARGE SCALE GENOMIC DNA]</scope>
    <source>
        <strain evidence="10">SB41UT1</strain>
    </source>
</reference>
<dbReference type="Pfam" id="PF02108">
    <property type="entry name" value="FliH"/>
    <property type="match status" value="1"/>
</dbReference>
<dbReference type="AlphaFoldDB" id="A0A1X7ANL1"/>
<dbReference type="InterPro" id="IPR051472">
    <property type="entry name" value="T3SS_Stator/FliH"/>
</dbReference>
<keyword evidence="5" id="KW-1005">Bacterial flagellum biogenesis</keyword>
<comment type="function">
    <text evidence="1">Needed for flagellar regrowth and assembly.</text>
</comment>
<evidence type="ECO:0000256" key="3">
    <source>
        <dbReference type="ARBA" id="ARBA00016507"/>
    </source>
</evidence>
<evidence type="ECO:0000313" key="10">
    <source>
        <dbReference type="EMBL" id="SMA49884.1"/>
    </source>
</evidence>
<evidence type="ECO:0000256" key="8">
    <source>
        <dbReference type="SAM" id="MobiDB-lite"/>
    </source>
</evidence>
<evidence type="ECO:0000256" key="7">
    <source>
        <dbReference type="ARBA" id="ARBA00023225"/>
    </source>
</evidence>
<keyword evidence="10" id="KW-0969">Cilium</keyword>
<name>A0A1X7ANL1_9GAMM</name>
<dbReference type="EMBL" id="FWPT01000009">
    <property type="protein sequence ID" value="SMA49884.1"/>
    <property type="molecule type" value="Genomic_DNA"/>
</dbReference>
<evidence type="ECO:0000313" key="11">
    <source>
        <dbReference type="Proteomes" id="UP000196573"/>
    </source>
</evidence>
<dbReference type="PANTHER" id="PTHR34982:SF1">
    <property type="entry name" value="FLAGELLAR ASSEMBLY PROTEIN FLIH"/>
    <property type="match status" value="1"/>
</dbReference>
<proteinExistence type="inferred from homology"/>
<protein>
    <recommendedName>
        <fullName evidence="3">Flagellar assembly protein FliH</fullName>
    </recommendedName>
</protein>
<feature type="domain" description="Flagellar assembly protein FliH/Type III secretion system HrpE" evidence="9">
    <location>
        <begin position="125"/>
        <end position="247"/>
    </location>
</feature>
<dbReference type="RefSeq" id="WP_087112330.1">
    <property type="nucleotide sequence ID" value="NZ_CBCSCN010000011.1"/>
</dbReference>
<keyword evidence="7" id="KW-1006">Bacterial flagellum protein export</keyword>
<feature type="region of interest" description="Disordered" evidence="8">
    <location>
        <begin position="19"/>
        <end position="46"/>
    </location>
</feature>
<organism evidence="10 11">
    <name type="scientific">Parendozoicomonas haliclonae</name>
    <dbReference type="NCBI Taxonomy" id="1960125"/>
    <lineage>
        <taxon>Bacteria</taxon>
        <taxon>Pseudomonadati</taxon>
        <taxon>Pseudomonadota</taxon>
        <taxon>Gammaproteobacteria</taxon>
        <taxon>Oceanospirillales</taxon>
        <taxon>Endozoicomonadaceae</taxon>
        <taxon>Parendozoicomonas</taxon>
    </lineage>
</organism>